<gene>
    <name evidence="1" type="ORF">Back2_21120</name>
</gene>
<sequence>MVVQLPESLGIATPGEFDQGRDPGLVLGVRGSHFEGLVTLSLRA</sequence>
<reference evidence="1 2" key="1">
    <citation type="submission" date="2018-11" db="EMBL/GenBank/DDBJ databases">
        <title>Complete genome sequence of Nocardioides baekrokdamisoli strain KCTC 39748.</title>
        <authorList>
            <person name="Kang S.W."/>
            <person name="Lee K.C."/>
            <person name="Kim K.K."/>
            <person name="Kim J.S."/>
            <person name="Kim D.S."/>
            <person name="Ko S.H."/>
            <person name="Yang S.H."/>
            <person name="Shin Y.K."/>
            <person name="Lee J.S."/>
        </authorList>
    </citation>
    <scope>NUCLEOTIDE SEQUENCE [LARGE SCALE GENOMIC DNA]</scope>
    <source>
        <strain evidence="1 2">KCTC 39748</strain>
    </source>
</reference>
<dbReference type="KEGG" id="nbe:Back2_21120"/>
<evidence type="ECO:0000313" key="2">
    <source>
        <dbReference type="Proteomes" id="UP000271573"/>
    </source>
</evidence>
<dbReference type="AlphaFoldDB" id="A0A3G9IP38"/>
<proteinExistence type="predicted"/>
<organism evidence="1 2">
    <name type="scientific">Nocardioides baekrokdamisoli</name>
    <dbReference type="NCBI Taxonomy" id="1804624"/>
    <lineage>
        <taxon>Bacteria</taxon>
        <taxon>Bacillati</taxon>
        <taxon>Actinomycetota</taxon>
        <taxon>Actinomycetes</taxon>
        <taxon>Propionibacteriales</taxon>
        <taxon>Nocardioidaceae</taxon>
        <taxon>Nocardioides</taxon>
    </lineage>
</organism>
<accession>A0A3G9IP38</accession>
<evidence type="ECO:0000313" key="1">
    <source>
        <dbReference type="EMBL" id="BBH17825.1"/>
    </source>
</evidence>
<protein>
    <submittedName>
        <fullName evidence="1">Uncharacterized protein</fullName>
    </submittedName>
</protein>
<dbReference type="EMBL" id="AP019307">
    <property type="protein sequence ID" value="BBH17825.1"/>
    <property type="molecule type" value="Genomic_DNA"/>
</dbReference>
<keyword evidence="2" id="KW-1185">Reference proteome</keyword>
<dbReference type="Proteomes" id="UP000271573">
    <property type="component" value="Chromosome"/>
</dbReference>
<name>A0A3G9IP38_9ACTN</name>